<dbReference type="CDD" id="cd03801">
    <property type="entry name" value="GT4_PimA-like"/>
    <property type="match status" value="1"/>
</dbReference>
<dbReference type="KEGG" id="aace:A0U92_09435"/>
<protein>
    <recommendedName>
        <fullName evidence="3">Glycosyl transferase</fullName>
    </recommendedName>
</protein>
<dbReference type="Gene3D" id="3.40.50.2000">
    <property type="entry name" value="Glycogen Phosphorylase B"/>
    <property type="match status" value="1"/>
</dbReference>
<dbReference type="GO" id="GO:0016757">
    <property type="term" value="F:glycosyltransferase activity"/>
    <property type="evidence" value="ECO:0007669"/>
    <property type="project" value="TreeGrafter"/>
</dbReference>
<dbReference type="Pfam" id="PF13692">
    <property type="entry name" value="Glyco_trans_1_4"/>
    <property type="match status" value="1"/>
</dbReference>
<dbReference type="AlphaFoldDB" id="A0A1U9KGN2"/>
<dbReference type="PANTHER" id="PTHR12526">
    <property type="entry name" value="GLYCOSYLTRANSFERASE"/>
    <property type="match status" value="1"/>
</dbReference>
<evidence type="ECO:0000313" key="1">
    <source>
        <dbReference type="EMBL" id="AQS84961.1"/>
    </source>
</evidence>
<keyword evidence="2" id="KW-1185">Reference proteome</keyword>
<gene>
    <name evidence="1" type="ORF">A0U92_09435</name>
</gene>
<organism evidence="1 2">
    <name type="scientific">Acetobacter aceti</name>
    <dbReference type="NCBI Taxonomy" id="435"/>
    <lineage>
        <taxon>Bacteria</taxon>
        <taxon>Pseudomonadati</taxon>
        <taxon>Pseudomonadota</taxon>
        <taxon>Alphaproteobacteria</taxon>
        <taxon>Acetobacterales</taxon>
        <taxon>Acetobacteraceae</taxon>
        <taxon>Acetobacter</taxon>
        <taxon>Acetobacter subgen. Acetobacter</taxon>
    </lineage>
</organism>
<evidence type="ECO:0000313" key="2">
    <source>
        <dbReference type="Proteomes" id="UP000188937"/>
    </source>
</evidence>
<reference evidence="1 2" key="1">
    <citation type="submission" date="2016-03" db="EMBL/GenBank/DDBJ databases">
        <title>Acetic acid bacteria sequencing.</title>
        <authorList>
            <person name="Brandt J."/>
            <person name="Jakob F."/>
            <person name="Vogel R.F."/>
        </authorList>
    </citation>
    <scope>NUCLEOTIDE SEQUENCE [LARGE SCALE GENOMIC DNA]</scope>
    <source>
        <strain evidence="1 2">TMW2.1153</strain>
    </source>
</reference>
<dbReference type="PANTHER" id="PTHR12526:SF600">
    <property type="entry name" value="GLYCOSYL TRANSFERASE GROUP 1"/>
    <property type="match status" value="1"/>
</dbReference>
<name>A0A1U9KGN2_ACEAC</name>
<dbReference type="EMBL" id="CP014692">
    <property type="protein sequence ID" value="AQS84961.1"/>
    <property type="molecule type" value="Genomic_DNA"/>
</dbReference>
<accession>A0A1U9KGN2</accession>
<dbReference type="Proteomes" id="UP000188937">
    <property type="component" value="Chromosome"/>
</dbReference>
<dbReference type="STRING" id="435.A0U92_09435"/>
<dbReference type="OrthoDB" id="7815474at2"/>
<evidence type="ECO:0008006" key="3">
    <source>
        <dbReference type="Google" id="ProtNLM"/>
    </source>
</evidence>
<dbReference type="RefSeq" id="WP_077813005.1">
    <property type="nucleotide sequence ID" value="NZ_CP014692.1"/>
</dbReference>
<dbReference type="SUPFAM" id="SSF53756">
    <property type="entry name" value="UDP-Glycosyltransferase/glycogen phosphorylase"/>
    <property type="match status" value="1"/>
</dbReference>
<proteinExistence type="predicted"/>
<sequence>MRVVIFTKIPLFPTNGGNRARILTLVNALKALGHTVSFVLIPSKQMGDFDESSHITFFGRDEFVIAKLTKFDIFLKNVNIVSHILAHWVRQKLRRPHHRHDNVDYIFPRFLARRVFLSVKERSFDCVIVEYVHYSHILDFYPPETRKIIDTHDSFMLEFTDRAEAEGFTRADVVMAIQNKEKLLFERIIQENFPTSKTRTALIGHFIEPSAACDLTHTDGATFLGSNFPANRLSLDWFLNEVFPKILLKRPDFVLMIAGTVGVNVTPHPSIRILGTVPTVRDAFTSAPILINPIVSGTGLKIKLMDAISLGVPVVSTMKGVEGIEPDFLGGVVVVPDSDSAAFAEATLRVYSDAAYRTSLGERALAAGRSMQEGQLAALQAVL</sequence>